<dbReference type="EMBL" id="LAZR01056808">
    <property type="protein sequence ID" value="KKK73388.1"/>
    <property type="molecule type" value="Genomic_DNA"/>
</dbReference>
<accession>A0A0F8XWP7</accession>
<sequence length="41" mass="4759">MGGPREFFEGYYKEIQSSDRLTEREKMFIGLAVTLTKTCEP</sequence>
<organism evidence="1">
    <name type="scientific">marine sediment metagenome</name>
    <dbReference type="NCBI Taxonomy" id="412755"/>
    <lineage>
        <taxon>unclassified sequences</taxon>
        <taxon>metagenomes</taxon>
        <taxon>ecological metagenomes</taxon>
    </lineage>
</organism>
<gene>
    <name evidence="1" type="ORF">LCGC14_2894350</name>
</gene>
<protein>
    <submittedName>
        <fullName evidence="1">Uncharacterized protein</fullName>
    </submittedName>
</protein>
<dbReference type="AlphaFoldDB" id="A0A0F8XWP7"/>
<comment type="caution">
    <text evidence="1">The sequence shown here is derived from an EMBL/GenBank/DDBJ whole genome shotgun (WGS) entry which is preliminary data.</text>
</comment>
<proteinExistence type="predicted"/>
<name>A0A0F8XWP7_9ZZZZ</name>
<evidence type="ECO:0000313" key="1">
    <source>
        <dbReference type="EMBL" id="KKK73388.1"/>
    </source>
</evidence>
<reference evidence="1" key="1">
    <citation type="journal article" date="2015" name="Nature">
        <title>Complex archaea that bridge the gap between prokaryotes and eukaryotes.</title>
        <authorList>
            <person name="Spang A."/>
            <person name="Saw J.H."/>
            <person name="Jorgensen S.L."/>
            <person name="Zaremba-Niedzwiedzka K."/>
            <person name="Martijn J."/>
            <person name="Lind A.E."/>
            <person name="van Eijk R."/>
            <person name="Schleper C."/>
            <person name="Guy L."/>
            <person name="Ettema T.J."/>
        </authorList>
    </citation>
    <scope>NUCLEOTIDE SEQUENCE</scope>
</reference>